<evidence type="ECO:0000313" key="11">
    <source>
        <dbReference type="EMBL" id="MDO6122006.1"/>
    </source>
</evidence>
<keyword evidence="7 10" id="KW-0626">Porin</keyword>
<dbReference type="EMBL" id="WHSC02000005">
    <property type="protein sequence ID" value="MDO6122006.1"/>
    <property type="molecule type" value="Genomic_DNA"/>
</dbReference>
<evidence type="ECO:0000256" key="10">
    <source>
        <dbReference type="RuleBase" id="RU364005"/>
    </source>
</evidence>
<evidence type="ECO:0000256" key="3">
    <source>
        <dbReference type="ARBA" id="ARBA00022452"/>
    </source>
</evidence>
<name>A0ABT8XE34_9HYPH</name>
<proteinExistence type="inferred from homology"/>
<dbReference type="SUPFAM" id="SSF56935">
    <property type="entry name" value="Porins"/>
    <property type="match status" value="1"/>
</dbReference>
<keyword evidence="4 10" id="KW-0812">Transmembrane</keyword>
<keyword evidence="6 10" id="KW-0406">Ion transport</keyword>
<evidence type="ECO:0000313" key="12">
    <source>
        <dbReference type="Proteomes" id="UP001177080"/>
    </source>
</evidence>
<evidence type="ECO:0000256" key="1">
    <source>
        <dbReference type="ARBA" id="ARBA00009521"/>
    </source>
</evidence>
<dbReference type="RefSeq" id="WP_244762532.1">
    <property type="nucleotide sequence ID" value="NZ_JALJCJ010000005.1"/>
</dbReference>
<keyword evidence="9 10" id="KW-0998">Cell outer membrane</keyword>
<keyword evidence="2 10" id="KW-0813">Transport</keyword>
<comment type="caution">
    <text evidence="11">The sequence shown here is derived from an EMBL/GenBank/DDBJ whole genome shotgun (WGS) entry which is preliminary data.</text>
</comment>
<evidence type="ECO:0000256" key="8">
    <source>
        <dbReference type="ARBA" id="ARBA00023136"/>
    </source>
</evidence>
<dbReference type="InterPro" id="IPR003684">
    <property type="entry name" value="Porin_alphabac"/>
</dbReference>
<evidence type="ECO:0000256" key="7">
    <source>
        <dbReference type="ARBA" id="ARBA00023114"/>
    </source>
</evidence>
<accession>A0ABT8XE34</accession>
<comment type="similarity">
    <text evidence="1 10">Belongs to the alphaproteobacteria porin family.</text>
</comment>
<evidence type="ECO:0000256" key="9">
    <source>
        <dbReference type="ARBA" id="ARBA00023237"/>
    </source>
</evidence>
<evidence type="ECO:0000256" key="5">
    <source>
        <dbReference type="ARBA" id="ARBA00022729"/>
    </source>
</evidence>
<organism evidence="11 12">
    <name type="scientific">Shinella curvata</name>
    <dbReference type="NCBI Taxonomy" id="1817964"/>
    <lineage>
        <taxon>Bacteria</taxon>
        <taxon>Pseudomonadati</taxon>
        <taxon>Pseudomonadota</taxon>
        <taxon>Alphaproteobacteria</taxon>
        <taxon>Hyphomicrobiales</taxon>
        <taxon>Rhizobiaceae</taxon>
        <taxon>Shinella</taxon>
    </lineage>
</organism>
<evidence type="ECO:0000256" key="6">
    <source>
        <dbReference type="ARBA" id="ARBA00023065"/>
    </source>
</evidence>
<gene>
    <name evidence="11" type="ORF">GB928_012505</name>
</gene>
<comment type="domain">
    <text evidence="10">Consists of 16-stranded beta-barrel sheets, with large surface-exposed loops, that form a transmembrane pore at the center of each barrel. The pore is partially ocluded by a peptide loop that folds into the pore lumen.</text>
</comment>
<reference evidence="11" key="1">
    <citation type="submission" date="2022-04" db="EMBL/GenBank/DDBJ databases">
        <title>Shinella lacus sp. nov., a novel member of the genus Shinella from water.</title>
        <authorList>
            <person name="Deng Y."/>
        </authorList>
    </citation>
    <scope>NUCLEOTIDE SEQUENCE</scope>
    <source>
        <strain evidence="11">JCM 31239</strain>
    </source>
</reference>
<dbReference type="Proteomes" id="UP001177080">
    <property type="component" value="Unassembled WGS sequence"/>
</dbReference>
<comment type="subcellular location">
    <subcellularLocation>
        <location evidence="10">Cell outer membrane</location>
        <topology evidence="10">Multi-pass membrane protein</topology>
    </subcellularLocation>
</comment>
<protein>
    <recommendedName>
        <fullName evidence="10">Porin</fullName>
    </recommendedName>
</protein>
<comment type="function">
    <text evidence="10">Forms passive diffusion pores that allow small molecular weight hydrophilic materials across the outer membrane.</text>
</comment>
<keyword evidence="5" id="KW-0732">Signal</keyword>
<dbReference type="Pfam" id="PF02530">
    <property type="entry name" value="Porin_2"/>
    <property type="match status" value="1"/>
</dbReference>
<sequence>MCAISGSALAADAIVAAEPEPMEYVRVCDAYGSGFFYIPGTETCLKIGGYVRFDIGVGNMPDYGFGADAPDDIDTDGDGIADTGDGRGDTRYEQARFALDVDARTDTEYGALRGYTRLHFNYDQDATDSYHYVEVEFAYIELGGFRVGVNDSLFSTFPAYAGYVISDDLGVPYGPFETSQIVYTHTGENGFSAAGGLELPGDGAIDSDYIPNIVAGASLTKDWGAITFIAAYDAVAEEGAAKLRFDLTLSDKVSVFAMAGYSTNDPAGTGVGNTDTNNYYAQWNGDWAVWAGANFQVTEKLAFYTQAAYDEDENFAFVADLPVTIVDGFTVTPELAYRDNFDIPDADAWGGYLRFERTF</sequence>
<keyword evidence="12" id="KW-1185">Reference proteome</keyword>
<keyword evidence="3 10" id="KW-1134">Transmembrane beta strand</keyword>
<evidence type="ECO:0000256" key="4">
    <source>
        <dbReference type="ARBA" id="ARBA00022692"/>
    </source>
</evidence>
<evidence type="ECO:0000256" key="2">
    <source>
        <dbReference type="ARBA" id="ARBA00022448"/>
    </source>
</evidence>
<keyword evidence="8 10" id="KW-0472">Membrane</keyword>